<keyword evidence="2" id="KW-1185">Reference proteome</keyword>
<dbReference type="AlphaFoldDB" id="A0ABC9N670"/>
<organism evidence="1 2">
    <name type="scientific">Bacteroides uniformis (strain ATCC 8492 / DSM 6597 / CCUG 4942 / CIP 103695 / JCM 5828 / KCTC 5204 / NCTC 13054 / VPI 0061)</name>
    <dbReference type="NCBI Taxonomy" id="411479"/>
    <lineage>
        <taxon>Bacteria</taxon>
        <taxon>Pseudomonadati</taxon>
        <taxon>Bacteroidota</taxon>
        <taxon>Bacteroidia</taxon>
        <taxon>Bacteroidales</taxon>
        <taxon>Bacteroidaceae</taxon>
        <taxon>Bacteroides</taxon>
    </lineage>
</organism>
<gene>
    <name evidence="1" type="ORF">BACUNI_03802</name>
</gene>
<reference evidence="1" key="1">
    <citation type="submission" date="2007-06" db="EMBL/GenBank/DDBJ databases">
        <authorList>
            <person name="Fulton L."/>
            <person name="Clifton S."/>
            <person name="Fulton B."/>
            <person name="Xu J."/>
            <person name="Minx P."/>
            <person name="Pepin K.H."/>
            <person name="Johnson M."/>
            <person name="Thiruvilangam P."/>
            <person name="Bhonagiri V."/>
            <person name="Nash W.E."/>
            <person name="Mardis E.R."/>
            <person name="Wilson R.K."/>
        </authorList>
    </citation>
    <scope>NUCLEOTIDE SEQUENCE [LARGE SCALE GENOMIC DNA]</scope>
    <source>
        <strain evidence="1">ATCC 8492</strain>
    </source>
</reference>
<accession>A0ABC9N670</accession>
<protein>
    <submittedName>
        <fullName evidence="1">Uncharacterized protein</fullName>
    </submittedName>
</protein>
<dbReference type="Proteomes" id="UP000004110">
    <property type="component" value="Unassembled WGS sequence"/>
</dbReference>
<sequence length="130" mass="14453">MHGVRGNAVRGLDTQFAFQFGVGTRQLQFAGDSEDETGGSAVVAIERNFLFVDEHFPHIIQIFADDYNHGARIYIGERTVGLLWVDKTDVVDYGNTAALVIVAGGEKVACQQDGEQHKRKMYIFHIKVVI</sequence>
<comment type="caution">
    <text evidence="1">The sequence shown here is derived from an EMBL/GenBank/DDBJ whole genome shotgun (WGS) entry which is preliminary data.</text>
</comment>
<reference evidence="1" key="2">
    <citation type="submission" date="2013-11" db="EMBL/GenBank/DDBJ databases">
        <title>Draft genome sequence of Bacteroides uniformis (ATCC 8492).</title>
        <authorList>
            <person name="Sudarsanam P."/>
            <person name="Ley R."/>
            <person name="Guruge J."/>
            <person name="Turnbaugh P.J."/>
            <person name="Mahowald M."/>
            <person name="Liep D."/>
            <person name="Gordon J."/>
        </authorList>
    </citation>
    <scope>NUCLEOTIDE SEQUENCE</scope>
    <source>
        <strain evidence="1">ATCC 8492</strain>
    </source>
</reference>
<evidence type="ECO:0000313" key="2">
    <source>
        <dbReference type="Proteomes" id="UP000004110"/>
    </source>
</evidence>
<dbReference type="EMBL" id="AAYH02000048">
    <property type="protein sequence ID" value="EDO52191.1"/>
    <property type="molecule type" value="Genomic_DNA"/>
</dbReference>
<evidence type="ECO:0000313" key="1">
    <source>
        <dbReference type="EMBL" id="EDO52191.1"/>
    </source>
</evidence>
<name>A0ABC9N670_BACUC</name>
<proteinExistence type="predicted"/>